<reference evidence="1" key="1">
    <citation type="submission" date="2018-05" db="EMBL/GenBank/DDBJ databases">
        <title>Draft genome of Mucuna pruriens seed.</title>
        <authorList>
            <person name="Nnadi N.E."/>
            <person name="Vos R."/>
            <person name="Hasami M.H."/>
            <person name="Devisetty U.K."/>
            <person name="Aguiy J.C."/>
        </authorList>
    </citation>
    <scope>NUCLEOTIDE SEQUENCE [LARGE SCALE GENOMIC DNA]</scope>
    <source>
        <strain evidence="1">JCA_2017</strain>
    </source>
</reference>
<keyword evidence="2" id="KW-1185">Reference proteome</keyword>
<evidence type="ECO:0000313" key="1">
    <source>
        <dbReference type="EMBL" id="RDY00826.1"/>
    </source>
</evidence>
<evidence type="ECO:0000313" key="2">
    <source>
        <dbReference type="Proteomes" id="UP000257109"/>
    </source>
</evidence>
<dbReference type="Proteomes" id="UP000257109">
    <property type="component" value="Unassembled WGS sequence"/>
</dbReference>
<name>A0A371HDF9_MUCPR</name>
<dbReference type="EMBL" id="QJKJ01002894">
    <property type="protein sequence ID" value="RDY00826.1"/>
    <property type="molecule type" value="Genomic_DNA"/>
</dbReference>
<sequence>MIARNRRGGGSKSRLRDTEFLKDLYWNASSRLLYSGINSPFGLGFGWFWTQLRLDRLGVDNFSCTIVHEVDAYTLNMHPLHLTIYKNARKMIIQDREIQDYPINSNKIGSRHRCDQNFSVGSCSTFKFSKSCI</sequence>
<gene>
    <name evidence="1" type="ORF">CR513_15936</name>
</gene>
<organism evidence="1 2">
    <name type="scientific">Mucuna pruriens</name>
    <name type="common">Velvet bean</name>
    <name type="synonym">Dolichos pruriens</name>
    <dbReference type="NCBI Taxonomy" id="157652"/>
    <lineage>
        <taxon>Eukaryota</taxon>
        <taxon>Viridiplantae</taxon>
        <taxon>Streptophyta</taxon>
        <taxon>Embryophyta</taxon>
        <taxon>Tracheophyta</taxon>
        <taxon>Spermatophyta</taxon>
        <taxon>Magnoliopsida</taxon>
        <taxon>eudicotyledons</taxon>
        <taxon>Gunneridae</taxon>
        <taxon>Pentapetalae</taxon>
        <taxon>rosids</taxon>
        <taxon>fabids</taxon>
        <taxon>Fabales</taxon>
        <taxon>Fabaceae</taxon>
        <taxon>Papilionoideae</taxon>
        <taxon>50 kb inversion clade</taxon>
        <taxon>NPAAA clade</taxon>
        <taxon>indigoferoid/millettioid clade</taxon>
        <taxon>Phaseoleae</taxon>
        <taxon>Mucuna</taxon>
    </lineage>
</organism>
<accession>A0A371HDF9</accession>
<proteinExistence type="predicted"/>
<dbReference type="AlphaFoldDB" id="A0A371HDF9"/>
<protein>
    <submittedName>
        <fullName evidence="1">Uncharacterized protein</fullName>
    </submittedName>
</protein>
<feature type="non-terminal residue" evidence="1">
    <location>
        <position position="1"/>
    </location>
</feature>
<comment type="caution">
    <text evidence="1">The sequence shown here is derived from an EMBL/GenBank/DDBJ whole genome shotgun (WGS) entry which is preliminary data.</text>
</comment>